<dbReference type="InterPro" id="IPR000873">
    <property type="entry name" value="AMP-dep_synth/lig_dom"/>
</dbReference>
<dbReference type="EMBL" id="FOXX01000009">
    <property type="protein sequence ID" value="SFQ78972.1"/>
    <property type="molecule type" value="Genomic_DNA"/>
</dbReference>
<protein>
    <submittedName>
        <fullName evidence="4">Acyl-[acyl-carrier-protein]-phospholipid O-acyltransferase / long-chain-fatty-acid--[acyl-carrier-protein] ligase</fullName>
    </submittedName>
</protein>
<proteinExistence type="inferred from homology"/>
<dbReference type="InterPro" id="IPR045851">
    <property type="entry name" value="AMP-bd_C_sf"/>
</dbReference>
<evidence type="ECO:0000313" key="4">
    <source>
        <dbReference type="EMBL" id="SFQ78972.1"/>
    </source>
</evidence>
<evidence type="ECO:0000313" key="5">
    <source>
        <dbReference type="Proteomes" id="UP000182762"/>
    </source>
</evidence>
<dbReference type="InterPro" id="IPR042099">
    <property type="entry name" value="ANL_N_sf"/>
</dbReference>
<comment type="caution">
    <text evidence="4">The sequence shown here is derived from an EMBL/GenBank/DDBJ whole genome shotgun (WGS) entry which is preliminary data.</text>
</comment>
<dbReference type="Gene3D" id="3.40.50.12780">
    <property type="entry name" value="N-terminal domain of ligase-like"/>
    <property type="match status" value="1"/>
</dbReference>
<dbReference type="Pfam" id="PF00501">
    <property type="entry name" value="AMP-binding"/>
    <property type="match status" value="1"/>
</dbReference>
<gene>
    <name evidence="4" type="ORF">SAMN02745910_03496</name>
</gene>
<sequence length="502" mass="56193">MVLEIPERINLYKELRTQAKKNPKKVILEDLNGALTYKKVLLSVNVLSQKILQATNGEERVGLFLPNVTGQAIALFSLFKNGQVPCILNFSMGAQSLLDCIETTSLKTVITSKTFIKVAGLSMVIEEMEKKVHIIYVEDLKDNLALSHKIKGFLETKISCPVKASKEEVILFTSGTENKPKGVVLSHRNVYANIKQALEVIDITEDDKIFNPLPLFHSFGMTVCIILPLIFNVKAFLYPSPLHYKEIPKMIKKHKSTITIATNTFFDQYAKYAEPDDFASLKYVVAGGEKLKEDVFETYKKKFSIEILQGYGATETSPIIALNTPTYNKFGSVGKILPLMDAKIEKVEGITEGGNLLVKGPNVMKGYMIHNEGFIPSSEWYNTGDIAKIDEEGYLHILSRLKRFSKIAGEMVSLNGVEDLAFQCFGDSNFYAVSVQDKRKGEKIILYTTVQDVDSKELRKFIKSKKVSSLYIPSQIHTIDSVPLLGSGKADYRKLEEMAAKL</sequence>
<comment type="similarity">
    <text evidence="1">Belongs to the ATP-dependent AMP-binding enzyme family.</text>
</comment>
<dbReference type="PANTHER" id="PTHR43201:SF5">
    <property type="entry name" value="MEDIUM-CHAIN ACYL-COA LIGASE ACSF2, MITOCHONDRIAL"/>
    <property type="match status" value="1"/>
</dbReference>
<organism evidence="4 5">
    <name type="scientific">Priestia endophytica DSM 13796</name>
    <dbReference type="NCBI Taxonomy" id="1121089"/>
    <lineage>
        <taxon>Bacteria</taxon>
        <taxon>Bacillati</taxon>
        <taxon>Bacillota</taxon>
        <taxon>Bacilli</taxon>
        <taxon>Bacillales</taxon>
        <taxon>Bacillaceae</taxon>
        <taxon>Priestia</taxon>
    </lineage>
</organism>
<dbReference type="PANTHER" id="PTHR43201">
    <property type="entry name" value="ACYL-COA SYNTHETASE"/>
    <property type="match status" value="1"/>
</dbReference>
<evidence type="ECO:0000256" key="2">
    <source>
        <dbReference type="ARBA" id="ARBA00022598"/>
    </source>
</evidence>
<evidence type="ECO:0000259" key="3">
    <source>
        <dbReference type="Pfam" id="PF00501"/>
    </source>
</evidence>
<feature type="domain" description="AMP-dependent synthetase/ligase" evidence="3">
    <location>
        <begin position="16"/>
        <end position="367"/>
    </location>
</feature>
<evidence type="ECO:0000256" key="1">
    <source>
        <dbReference type="ARBA" id="ARBA00006432"/>
    </source>
</evidence>
<dbReference type="GeneID" id="93712092"/>
<dbReference type="SUPFAM" id="SSF56801">
    <property type="entry name" value="Acetyl-CoA synthetase-like"/>
    <property type="match status" value="1"/>
</dbReference>
<dbReference type="GO" id="GO:0016874">
    <property type="term" value="F:ligase activity"/>
    <property type="evidence" value="ECO:0007669"/>
    <property type="project" value="UniProtKB-KW"/>
</dbReference>
<keyword evidence="2 4" id="KW-0436">Ligase</keyword>
<dbReference type="Proteomes" id="UP000182762">
    <property type="component" value="Unassembled WGS sequence"/>
</dbReference>
<reference evidence="4 5" key="1">
    <citation type="submission" date="2016-10" db="EMBL/GenBank/DDBJ databases">
        <authorList>
            <person name="Varghese N."/>
            <person name="Submissions S."/>
        </authorList>
    </citation>
    <scope>NUCLEOTIDE SEQUENCE [LARGE SCALE GENOMIC DNA]</scope>
    <source>
        <strain evidence="4 5">DSM 13796</strain>
    </source>
</reference>
<name>A0A1I6BDD2_9BACI</name>
<accession>A0A1I6BDD2</accession>
<dbReference type="RefSeq" id="WP_061805938.1">
    <property type="nucleotide sequence ID" value="NZ_FOXX01000009.1"/>
</dbReference>
<dbReference type="Gene3D" id="3.30.300.30">
    <property type="match status" value="1"/>
</dbReference>
<keyword evidence="5" id="KW-1185">Reference proteome</keyword>